<evidence type="ECO:0000313" key="8">
    <source>
        <dbReference type="EnsemblMetazoa" id="PPAI008765-PA"/>
    </source>
</evidence>
<evidence type="ECO:0000256" key="7">
    <source>
        <dbReference type="ARBA" id="ARBA00023242"/>
    </source>
</evidence>
<dbReference type="EMBL" id="AJVK01035532">
    <property type="status" value="NOT_ANNOTATED_CDS"/>
    <property type="molecule type" value="Genomic_DNA"/>
</dbReference>
<dbReference type="EnsemblMetazoa" id="PPAI008765-RA">
    <property type="protein sequence ID" value="PPAI008765-PA"/>
    <property type="gene ID" value="PPAI008765"/>
</dbReference>
<dbReference type="EMBL" id="AJVK01035533">
    <property type="status" value="NOT_ANNOTATED_CDS"/>
    <property type="molecule type" value="Genomic_DNA"/>
</dbReference>
<keyword evidence="9" id="KW-1185">Reference proteome</keyword>
<dbReference type="GO" id="GO:0016787">
    <property type="term" value="F:hydrolase activity"/>
    <property type="evidence" value="ECO:0007669"/>
    <property type="project" value="UniProtKB-KW"/>
</dbReference>
<reference evidence="8" key="1">
    <citation type="submission" date="2022-08" db="UniProtKB">
        <authorList>
            <consortium name="EnsemblMetazoa"/>
        </authorList>
    </citation>
    <scope>IDENTIFICATION</scope>
    <source>
        <strain evidence="8">Israel</strain>
    </source>
</reference>
<evidence type="ECO:0000256" key="3">
    <source>
        <dbReference type="ARBA" id="ARBA00006958"/>
    </source>
</evidence>
<evidence type="ECO:0000256" key="6">
    <source>
        <dbReference type="ARBA" id="ARBA00022801"/>
    </source>
</evidence>
<evidence type="ECO:0000256" key="1">
    <source>
        <dbReference type="ARBA" id="ARBA00001968"/>
    </source>
</evidence>
<comment type="subcellular location">
    <subcellularLocation>
        <location evidence="2">Nucleus</location>
    </subcellularLocation>
</comment>
<dbReference type="GO" id="GO:0005634">
    <property type="term" value="C:nucleus"/>
    <property type="evidence" value="ECO:0007669"/>
    <property type="project" value="UniProtKB-SubCell"/>
</dbReference>
<protein>
    <submittedName>
        <fullName evidence="8">Uncharacterized protein</fullName>
    </submittedName>
</protein>
<evidence type="ECO:0000313" key="9">
    <source>
        <dbReference type="Proteomes" id="UP000092462"/>
    </source>
</evidence>
<evidence type="ECO:0000256" key="5">
    <source>
        <dbReference type="ARBA" id="ARBA00022723"/>
    </source>
</evidence>
<keyword evidence="6" id="KW-0378">Hydrolase</keyword>
<comment type="similarity">
    <text evidence="3">Belongs to the HARBI1 family.</text>
</comment>
<organism evidence="8 9">
    <name type="scientific">Phlebotomus papatasi</name>
    <name type="common">Sandfly</name>
    <dbReference type="NCBI Taxonomy" id="29031"/>
    <lineage>
        <taxon>Eukaryota</taxon>
        <taxon>Metazoa</taxon>
        <taxon>Ecdysozoa</taxon>
        <taxon>Arthropoda</taxon>
        <taxon>Hexapoda</taxon>
        <taxon>Insecta</taxon>
        <taxon>Pterygota</taxon>
        <taxon>Neoptera</taxon>
        <taxon>Endopterygota</taxon>
        <taxon>Diptera</taxon>
        <taxon>Nematocera</taxon>
        <taxon>Psychodoidea</taxon>
        <taxon>Psychodidae</taxon>
        <taxon>Phlebotomus</taxon>
        <taxon>Phlebotomus</taxon>
    </lineage>
</organism>
<dbReference type="PANTHER" id="PTHR22930">
    <property type="match status" value="1"/>
</dbReference>
<evidence type="ECO:0000256" key="2">
    <source>
        <dbReference type="ARBA" id="ARBA00004123"/>
    </source>
</evidence>
<dbReference type="GO" id="GO:0046872">
    <property type="term" value="F:metal ion binding"/>
    <property type="evidence" value="ECO:0007669"/>
    <property type="project" value="UniProtKB-KW"/>
</dbReference>
<dbReference type="VEuPathDB" id="VectorBase:PPAPM1_012063"/>
<dbReference type="InterPro" id="IPR045249">
    <property type="entry name" value="HARBI1-like"/>
</dbReference>
<keyword evidence="5" id="KW-0479">Metal-binding</keyword>
<dbReference type="InterPro" id="IPR027806">
    <property type="entry name" value="HARBI1_dom"/>
</dbReference>
<keyword evidence="7" id="KW-0539">Nucleus</keyword>
<sequence length="427" mass="49093">MSEGNIVLSGTDRECFDIHMNDVKFVVFEKLNNLNVEEKRRLSNSDILQDGRNFVEETEAMRIRNECDDDLKSFMMDGIYRLMAAYYLIYNGSYPGEENYNHFMECQAFILHLDEIRKDLLAVETPEPSRRIGIHDKFKQYTRMSEKQFRFLLDSVGPIIEKSITRRDVIPPASRLLITLHYLATGESFSSIARLYLIGTSTASQIIKETTDVIWNKLHQLYILFPIDWEAESEKWGNFHRLPHCVGAVDGKHVRIQKPPHSGSLYFNYKKYFSIVLLGVCDADANFIFVSIGAPGSLSDVTVWNNTELGLDLAAGNIEFPPDKLLPNSNVSFNYFFIGDEAFPLSKNLLRNYSGRNLSADKENFNKRLSSARNTIERAFGILSNRFRVFRNEISVEPQFAISIVKCCIVLHNFIRKTADKETPIFE</sequence>
<name>A0A1B0GQ40_PHLPP</name>
<proteinExistence type="inferred from homology"/>
<dbReference type="VEuPathDB" id="VectorBase:PPAI008765"/>
<evidence type="ECO:0000256" key="4">
    <source>
        <dbReference type="ARBA" id="ARBA00022722"/>
    </source>
</evidence>
<dbReference type="GO" id="GO:0004518">
    <property type="term" value="F:nuclease activity"/>
    <property type="evidence" value="ECO:0007669"/>
    <property type="project" value="UniProtKB-KW"/>
</dbReference>
<dbReference type="VEuPathDB" id="VectorBase:PPAPM1_008296"/>
<accession>A0A1B0GQ40</accession>
<comment type="cofactor">
    <cofactor evidence="1">
        <name>a divalent metal cation</name>
        <dbReference type="ChEBI" id="CHEBI:60240"/>
    </cofactor>
</comment>
<dbReference type="AlphaFoldDB" id="A0A1B0GQ40"/>
<dbReference type="PANTHER" id="PTHR22930:SF269">
    <property type="entry name" value="NUCLEASE HARBI1-LIKE PROTEIN"/>
    <property type="match status" value="1"/>
</dbReference>
<keyword evidence="4" id="KW-0540">Nuclease</keyword>
<dbReference type="Proteomes" id="UP000092462">
    <property type="component" value="Unassembled WGS sequence"/>
</dbReference>
<dbReference type="Pfam" id="PF13359">
    <property type="entry name" value="DDE_Tnp_4"/>
    <property type="match status" value="1"/>
</dbReference>